<evidence type="ECO:0000313" key="1">
    <source>
        <dbReference type="EMBL" id="CAG5129011.1"/>
    </source>
</evidence>
<protein>
    <submittedName>
        <fullName evidence="1">Uncharacterized protein</fullName>
    </submittedName>
</protein>
<keyword evidence="2" id="KW-1185">Reference proteome</keyword>
<feature type="non-terminal residue" evidence="1">
    <location>
        <position position="1"/>
    </location>
</feature>
<comment type="caution">
    <text evidence="1">The sequence shown here is derived from an EMBL/GenBank/DDBJ whole genome shotgun (WGS) entry which is preliminary data.</text>
</comment>
<organism evidence="1 2">
    <name type="scientific">Candidula unifasciata</name>
    <dbReference type="NCBI Taxonomy" id="100452"/>
    <lineage>
        <taxon>Eukaryota</taxon>
        <taxon>Metazoa</taxon>
        <taxon>Spiralia</taxon>
        <taxon>Lophotrochozoa</taxon>
        <taxon>Mollusca</taxon>
        <taxon>Gastropoda</taxon>
        <taxon>Heterobranchia</taxon>
        <taxon>Euthyneura</taxon>
        <taxon>Panpulmonata</taxon>
        <taxon>Eupulmonata</taxon>
        <taxon>Stylommatophora</taxon>
        <taxon>Helicina</taxon>
        <taxon>Helicoidea</taxon>
        <taxon>Geomitridae</taxon>
        <taxon>Candidula</taxon>
    </lineage>
</organism>
<gene>
    <name evidence="1" type="ORF">CUNI_LOCUS14569</name>
</gene>
<dbReference type="EMBL" id="CAJHNH020003323">
    <property type="protein sequence ID" value="CAG5129011.1"/>
    <property type="molecule type" value="Genomic_DNA"/>
</dbReference>
<proteinExistence type="predicted"/>
<evidence type="ECO:0000313" key="2">
    <source>
        <dbReference type="Proteomes" id="UP000678393"/>
    </source>
</evidence>
<dbReference type="AlphaFoldDB" id="A0A8S3ZRJ7"/>
<feature type="non-terminal residue" evidence="1">
    <location>
        <position position="52"/>
    </location>
</feature>
<accession>A0A8S3ZRJ7</accession>
<sequence length="52" mass="5805">MILQERYSKAKCLPGKTYRFTGSAIQARGGCRATFEVCYEDIQVTTTTTPVI</sequence>
<name>A0A8S3ZRJ7_9EUPU</name>
<reference evidence="1" key="1">
    <citation type="submission" date="2021-04" db="EMBL/GenBank/DDBJ databases">
        <authorList>
            <consortium name="Molecular Ecology Group"/>
        </authorList>
    </citation>
    <scope>NUCLEOTIDE SEQUENCE</scope>
</reference>
<dbReference type="Proteomes" id="UP000678393">
    <property type="component" value="Unassembled WGS sequence"/>
</dbReference>